<dbReference type="EMBL" id="BARW01012146">
    <property type="protein sequence ID" value="GAI80902.1"/>
    <property type="molecule type" value="Genomic_DNA"/>
</dbReference>
<reference evidence="1" key="1">
    <citation type="journal article" date="2014" name="Front. Microbiol.">
        <title>High frequency of phylogenetically diverse reductive dehalogenase-homologous genes in deep subseafloor sedimentary metagenomes.</title>
        <authorList>
            <person name="Kawai M."/>
            <person name="Futagami T."/>
            <person name="Toyoda A."/>
            <person name="Takaki Y."/>
            <person name="Nishi S."/>
            <person name="Hori S."/>
            <person name="Arai W."/>
            <person name="Tsubouchi T."/>
            <person name="Morono Y."/>
            <person name="Uchiyama I."/>
            <person name="Ito T."/>
            <person name="Fujiyama A."/>
            <person name="Inagaki F."/>
            <person name="Takami H."/>
        </authorList>
    </citation>
    <scope>NUCLEOTIDE SEQUENCE</scope>
    <source>
        <strain evidence="1">Expedition CK06-06</strain>
    </source>
</reference>
<comment type="caution">
    <text evidence="1">The sequence shown here is derived from an EMBL/GenBank/DDBJ whole genome shotgun (WGS) entry which is preliminary data.</text>
</comment>
<accession>X1RJH2</accession>
<dbReference type="AlphaFoldDB" id="X1RJH2"/>
<sequence>YDSTLIWQFESPGNRIITASFKIVSSNYIQGDSGYLTPTYCDTIYLDTIPPTSNSLEVEDVDTLVGFVNKDSVDLILSSTKVKGGENGGRVWV</sequence>
<feature type="non-terminal residue" evidence="1">
    <location>
        <position position="1"/>
    </location>
</feature>
<evidence type="ECO:0000313" key="1">
    <source>
        <dbReference type="EMBL" id="GAI80902.1"/>
    </source>
</evidence>
<name>X1RJH2_9ZZZZ</name>
<proteinExistence type="predicted"/>
<organism evidence="1">
    <name type="scientific">marine sediment metagenome</name>
    <dbReference type="NCBI Taxonomy" id="412755"/>
    <lineage>
        <taxon>unclassified sequences</taxon>
        <taxon>metagenomes</taxon>
        <taxon>ecological metagenomes</taxon>
    </lineage>
</organism>
<protein>
    <submittedName>
        <fullName evidence="1">Uncharacterized protein</fullName>
    </submittedName>
</protein>
<gene>
    <name evidence="1" type="ORF">S12H4_23037</name>
</gene>